<dbReference type="Gene3D" id="1.10.510.10">
    <property type="entry name" value="Transferase(Phosphotransferase) domain 1"/>
    <property type="match status" value="1"/>
</dbReference>
<accession>A0ABR2K7H2</accession>
<name>A0ABR2K7H2_9EUKA</name>
<dbReference type="EMBL" id="JAPFFF010000006">
    <property type="protein sequence ID" value="KAK8887004.1"/>
    <property type="molecule type" value="Genomic_DNA"/>
</dbReference>
<dbReference type="InterPro" id="IPR011009">
    <property type="entry name" value="Kinase-like_dom_sf"/>
</dbReference>
<dbReference type="InterPro" id="IPR000719">
    <property type="entry name" value="Prot_kinase_dom"/>
</dbReference>
<evidence type="ECO:0000256" key="1">
    <source>
        <dbReference type="ARBA" id="ARBA00022741"/>
    </source>
</evidence>
<keyword evidence="5" id="KW-1185">Reference proteome</keyword>
<proteinExistence type="predicted"/>
<evidence type="ECO:0000313" key="5">
    <source>
        <dbReference type="Proteomes" id="UP001470230"/>
    </source>
</evidence>
<keyword evidence="1" id="KW-0547">Nucleotide-binding</keyword>
<evidence type="ECO:0000256" key="2">
    <source>
        <dbReference type="ARBA" id="ARBA00022840"/>
    </source>
</evidence>
<comment type="caution">
    <text evidence="4">The sequence shown here is derived from an EMBL/GenBank/DDBJ whole genome shotgun (WGS) entry which is preliminary data.</text>
</comment>
<dbReference type="PANTHER" id="PTHR27001">
    <property type="entry name" value="OS01G0253100 PROTEIN"/>
    <property type="match status" value="1"/>
</dbReference>
<evidence type="ECO:0000259" key="3">
    <source>
        <dbReference type="PROSITE" id="PS50011"/>
    </source>
</evidence>
<keyword evidence="2" id="KW-0067">ATP-binding</keyword>
<feature type="domain" description="Protein kinase" evidence="3">
    <location>
        <begin position="149"/>
        <end position="458"/>
    </location>
</feature>
<reference evidence="4 5" key="1">
    <citation type="submission" date="2024-04" db="EMBL/GenBank/DDBJ databases">
        <title>Tritrichomonas musculus Genome.</title>
        <authorList>
            <person name="Alves-Ferreira E."/>
            <person name="Grigg M."/>
            <person name="Lorenzi H."/>
            <person name="Galac M."/>
        </authorList>
    </citation>
    <scope>NUCLEOTIDE SEQUENCE [LARGE SCALE GENOMIC DNA]</scope>
    <source>
        <strain evidence="4 5">EAF2021</strain>
    </source>
</reference>
<dbReference type="Pfam" id="PF00069">
    <property type="entry name" value="Pkinase"/>
    <property type="match status" value="1"/>
</dbReference>
<sequence>MEDDEVDNIKTDQNDKHISLEIEKKSINTLNQINIVNLDSEQNTKDDNKDDGSTNQKQFSTEESLKLIFNMEKISWNTFFTSASNFLNDYVGNLKIKDIFQDFFTKFSNELSIPNLDSPNLTILEKISLYQNKLAKKKQEYFGNFLGHFFLQNLLDQSLFTAKYREMLNKYSINDGTLNFDPDILKYNCNNSTYKLEISDDLNFILNKKYGNEVTAEVKDRERSILTEKYSKFIIRAEITPNNIVIPYFPIGTLEELFFNQLHLTSVDKIVMILEIATALKDLHSHNEYHGNLSHQFIFINSSKDAYIGSFCYDQCLETDSSKLRGPYYYRAPEIRKGIHDQNEQMADIYSFGVLMHEIVTEKTPESRFGNRPRKERLEILKNEKEKSKNTSNFIDYCDFLFKEGGGNEVFEDNYKDEEGNSFKGMKEIIEKCMKTETTERYSSFKELIGCIEALPIYTKNKEEIEFRIKHAIDAREYQCTISDLVESYYRGQTESKADIEQFLSVYAKCIYQSNNETVQITESVVKTIFDTFGIKYDEDFSQHFEVIFNLVINRFYHVKLSRNQSVVDEEDYLLKLSREANLDEEEGREIIIPRIPSKMYSSEELVSKGQRKDIKNFIKIAEKLGIPPTILSKIQESETMNEIVFHLYNFIRNNSNKKQLEIFERNYSSCSYSSFVITYPIIEEVFHHIEDNDYSFEGLAIDFENIYQMMNGLLDNIESHPENSIKANLPPFITSTNMTQAAERIADLIKNVKIKCSALFDFVQSQKEPTQPPESITISIDDSKVTVKKTVKKPVKRSIGKDSHVLYKGLENFSLPRKLFYDEQSKKKINTRVDRYIGFTLLFRQTAHFLLRRCIFNLNPLFKYKLIIRLNNQKMAVSNDQILVLKDFKKFVKKIKRVSQDPFTKDGNIIVLVDNDESVNQIL</sequence>
<protein>
    <recommendedName>
        <fullName evidence="3">Protein kinase domain-containing protein</fullName>
    </recommendedName>
</protein>
<gene>
    <name evidence="4" type="ORF">M9Y10_038039</name>
</gene>
<evidence type="ECO:0000313" key="4">
    <source>
        <dbReference type="EMBL" id="KAK8887004.1"/>
    </source>
</evidence>
<dbReference type="SUPFAM" id="SSF56112">
    <property type="entry name" value="Protein kinase-like (PK-like)"/>
    <property type="match status" value="1"/>
</dbReference>
<dbReference type="SMART" id="SM00220">
    <property type="entry name" value="S_TKc"/>
    <property type="match status" value="1"/>
</dbReference>
<dbReference type="Proteomes" id="UP001470230">
    <property type="component" value="Unassembled WGS sequence"/>
</dbReference>
<dbReference type="PROSITE" id="PS50011">
    <property type="entry name" value="PROTEIN_KINASE_DOM"/>
    <property type="match status" value="1"/>
</dbReference>
<dbReference type="PANTHER" id="PTHR27001:SF939">
    <property type="entry name" value="INTERLEUKIN 1 RECEPTOR ASSOCIATED KINASE 1"/>
    <property type="match status" value="1"/>
</dbReference>
<organism evidence="4 5">
    <name type="scientific">Tritrichomonas musculus</name>
    <dbReference type="NCBI Taxonomy" id="1915356"/>
    <lineage>
        <taxon>Eukaryota</taxon>
        <taxon>Metamonada</taxon>
        <taxon>Parabasalia</taxon>
        <taxon>Tritrichomonadida</taxon>
        <taxon>Tritrichomonadidae</taxon>
        <taxon>Tritrichomonas</taxon>
    </lineage>
</organism>